<accession>A0ABQ3Y1M7</accession>
<dbReference type="SUPFAM" id="SSF103481">
    <property type="entry name" value="Multidrug resistance efflux transporter EmrE"/>
    <property type="match status" value="1"/>
</dbReference>
<dbReference type="Pfam" id="PF00893">
    <property type="entry name" value="Multi_Drug_Res"/>
    <property type="match status" value="1"/>
</dbReference>
<evidence type="ECO:0000256" key="6">
    <source>
        <dbReference type="ARBA" id="ARBA00023136"/>
    </source>
</evidence>
<comment type="subcellular location">
    <subcellularLocation>
        <location evidence="1 7">Cell membrane</location>
        <topology evidence="1 7">Multi-pass membrane protein</topology>
    </subcellularLocation>
</comment>
<comment type="caution">
    <text evidence="9">The sequence shown here is derived from an EMBL/GenBank/DDBJ whole genome shotgun (WGS) entry which is preliminary data.</text>
</comment>
<keyword evidence="5 8" id="KW-1133">Transmembrane helix</keyword>
<keyword evidence="2" id="KW-0813">Transport</keyword>
<keyword evidence="10" id="KW-1185">Reference proteome</keyword>
<gene>
    <name evidence="9" type="primary">mmr_2</name>
    <name evidence="9" type="ORF">Ade02nite_25040</name>
</gene>
<evidence type="ECO:0000256" key="7">
    <source>
        <dbReference type="RuleBase" id="RU003942"/>
    </source>
</evidence>
<dbReference type="Proteomes" id="UP000609879">
    <property type="component" value="Unassembled WGS sequence"/>
</dbReference>
<evidence type="ECO:0000256" key="5">
    <source>
        <dbReference type="ARBA" id="ARBA00022989"/>
    </source>
</evidence>
<keyword evidence="3" id="KW-1003">Cell membrane</keyword>
<proteinExistence type="inferred from homology"/>
<sequence>MPYVFLVLAISSEVAATSLLKSTDGFTRLWPTLACLAGYAVSFLALALCVRDLPVGVVYAVWSAVGTAAIVAIGAAFLGEPLTVPKVVGVSLIIAGVVTVNLGGGAH</sequence>
<keyword evidence="6 8" id="KW-0472">Membrane</keyword>
<reference evidence="9 10" key="1">
    <citation type="submission" date="2021-01" db="EMBL/GenBank/DDBJ databases">
        <title>Whole genome shotgun sequence of Actinoplanes deccanensis NBRC 13994.</title>
        <authorList>
            <person name="Komaki H."/>
            <person name="Tamura T."/>
        </authorList>
    </citation>
    <scope>NUCLEOTIDE SEQUENCE [LARGE SCALE GENOMIC DNA]</scope>
    <source>
        <strain evidence="9 10">NBRC 13994</strain>
    </source>
</reference>
<evidence type="ECO:0000313" key="9">
    <source>
        <dbReference type="EMBL" id="GID73863.1"/>
    </source>
</evidence>
<dbReference type="Gene3D" id="1.10.3730.20">
    <property type="match status" value="1"/>
</dbReference>
<evidence type="ECO:0000256" key="2">
    <source>
        <dbReference type="ARBA" id="ARBA00022448"/>
    </source>
</evidence>
<dbReference type="RefSeq" id="WP_203761780.1">
    <property type="nucleotide sequence ID" value="NZ_BAAABO010000027.1"/>
</dbReference>
<evidence type="ECO:0000256" key="8">
    <source>
        <dbReference type="SAM" id="Phobius"/>
    </source>
</evidence>
<evidence type="ECO:0000313" key="10">
    <source>
        <dbReference type="Proteomes" id="UP000609879"/>
    </source>
</evidence>
<dbReference type="EMBL" id="BOMI01000042">
    <property type="protein sequence ID" value="GID73863.1"/>
    <property type="molecule type" value="Genomic_DNA"/>
</dbReference>
<protein>
    <submittedName>
        <fullName evidence="9">Multidrug resistance protein Mmr</fullName>
    </submittedName>
</protein>
<evidence type="ECO:0000256" key="3">
    <source>
        <dbReference type="ARBA" id="ARBA00022475"/>
    </source>
</evidence>
<comment type="similarity">
    <text evidence="7">Belongs to the drug/metabolite transporter (DMT) superfamily. Small multidrug resistance (SMR) (TC 2.A.7.1) family.</text>
</comment>
<dbReference type="PANTHER" id="PTHR30561">
    <property type="entry name" value="SMR FAMILY PROTON-DEPENDENT DRUG EFFLUX TRANSPORTER SUGE"/>
    <property type="match status" value="1"/>
</dbReference>
<feature type="transmembrane region" description="Helical" evidence="8">
    <location>
        <begin position="26"/>
        <end position="50"/>
    </location>
</feature>
<feature type="transmembrane region" description="Helical" evidence="8">
    <location>
        <begin position="57"/>
        <end position="78"/>
    </location>
</feature>
<evidence type="ECO:0000256" key="4">
    <source>
        <dbReference type="ARBA" id="ARBA00022692"/>
    </source>
</evidence>
<feature type="transmembrane region" description="Helical" evidence="8">
    <location>
        <begin position="84"/>
        <end position="104"/>
    </location>
</feature>
<dbReference type="InterPro" id="IPR045324">
    <property type="entry name" value="Small_multidrug_res"/>
</dbReference>
<dbReference type="InterPro" id="IPR000390">
    <property type="entry name" value="Small_drug/metabolite_transptr"/>
</dbReference>
<dbReference type="PANTHER" id="PTHR30561:SF1">
    <property type="entry name" value="MULTIDRUG TRANSPORTER EMRE"/>
    <property type="match status" value="1"/>
</dbReference>
<organism evidence="9 10">
    <name type="scientific">Paractinoplanes deccanensis</name>
    <dbReference type="NCBI Taxonomy" id="113561"/>
    <lineage>
        <taxon>Bacteria</taxon>
        <taxon>Bacillati</taxon>
        <taxon>Actinomycetota</taxon>
        <taxon>Actinomycetes</taxon>
        <taxon>Micromonosporales</taxon>
        <taxon>Micromonosporaceae</taxon>
        <taxon>Paractinoplanes</taxon>
    </lineage>
</organism>
<name>A0ABQ3Y1M7_9ACTN</name>
<dbReference type="InterPro" id="IPR037185">
    <property type="entry name" value="EmrE-like"/>
</dbReference>
<keyword evidence="4 7" id="KW-0812">Transmembrane</keyword>
<evidence type="ECO:0000256" key="1">
    <source>
        <dbReference type="ARBA" id="ARBA00004651"/>
    </source>
</evidence>